<protein>
    <recommendedName>
        <fullName evidence="4">PUM-HD domain-containing protein</fullName>
    </recommendedName>
</protein>
<dbReference type="SUPFAM" id="SSF48371">
    <property type="entry name" value="ARM repeat"/>
    <property type="match status" value="1"/>
</dbReference>
<feature type="region of interest" description="Disordered" evidence="3">
    <location>
        <begin position="1147"/>
        <end position="1283"/>
    </location>
</feature>
<evidence type="ECO:0000256" key="1">
    <source>
        <dbReference type="ARBA" id="ARBA00022737"/>
    </source>
</evidence>
<feature type="repeat" description="Pumilio" evidence="2">
    <location>
        <begin position="922"/>
        <end position="959"/>
    </location>
</feature>
<dbReference type="PROSITE" id="PS50303">
    <property type="entry name" value="PUM_HD"/>
    <property type="match status" value="1"/>
</dbReference>
<feature type="region of interest" description="Disordered" evidence="3">
    <location>
        <begin position="1341"/>
        <end position="1378"/>
    </location>
</feature>
<feature type="compositionally biased region" description="Polar residues" evidence="3">
    <location>
        <begin position="11"/>
        <end position="23"/>
    </location>
</feature>
<feature type="region of interest" description="Disordered" evidence="3">
    <location>
        <begin position="682"/>
        <end position="776"/>
    </location>
</feature>
<dbReference type="PANTHER" id="PTHR12537:SF13">
    <property type="entry name" value="PUMILIO HOMOLOGY DOMAIN FAMILY MEMBER 4"/>
    <property type="match status" value="1"/>
</dbReference>
<feature type="repeat" description="Pumilio" evidence="2">
    <location>
        <begin position="813"/>
        <end position="848"/>
    </location>
</feature>
<dbReference type="InterPro" id="IPR001313">
    <property type="entry name" value="Pumilio_RNA-bd_rpt"/>
</dbReference>
<feature type="compositionally biased region" description="Low complexity" evidence="3">
    <location>
        <begin position="748"/>
        <end position="761"/>
    </location>
</feature>
<feature type="compositionally biased region" description="Low complexity" evidence="3">
    <location>
        <begin position="153"/>
        <end position="184"/>
    </location>
</feature>
<feature type="compositionally biased region" description="Polar residues" evidence="3">
    <location>
        <begin position="99"/>
        <end position="115"/>
    </location>
</feature>
<dbReference type="GO" id="GO:0003729">
    <property type="term" value="F:mRNA binding"/>
    <property type="evidence" value="ECO:0007669"/>
    <property type="project" value="TreeGrafter"/>
</dbReference>
<feature type="repeat" description="Pumilio" evidence="2">
    <location>
        <begin position="1032"/>
        <end position="1069"/>
    </location>
</feature>
<feature type="region of interest" description="Disordered" evidence="3">
    <location>
        <begin position="467"/>
        <end position="547"/>
    </location>
</feature>
<dbReference type="PANTHER" id="PTHR12537">
    <property type="entry name" value="RNA BINDING PROTEIN PUMILIO-RELATED"/>
    <property type="match status" value="1"/>
</dbReference>
<feature type="compositionally biased region" description="Pro residues" evidence="3">
    <location>
        <begin position="1235"/>
        <end position="1247"/>
    </location>
</feature>
<feature type="compositionally biased region" description="Low complexity" evidence="3">
    <location>
        <begin position="205"/>
        <end position="215"/>
    </location>
</feature>
<feature type="compositionally biased region" description="Polar residues" evidence="3">
    <location>
        <begin position="682"/>
        <end position="691"/>
    </location>
</feature>
<dbReference type="InterPro" id="IPR033712">
    <property type="entry name" value="Pumilio_RNA-bd"/>
</dbReference>
<accession>A0A0G4H6J8</accession>
<feature type="compositionally biased region" description="Low complexity" evidence="3">
    <location>
        <begin position="1352"/>
        <end position="1361"/>
    </location>
</feature>
<gene>
    <name evidence="5" type="ORF">Vbra_10708</name>
</gene>
<feature type="domain" description="PUM-HD" evidence="4">
    <location>
        <begin position="755"/>
        <end position="1098"/>
    </location>
</feature>
<feature type="region of interest" description="Disordered" evidence="3">
    <location>
        <begin position="367"/>
        <end position="405"/>
    </location>
</feature>
<sequence>MYSVCPADRGISTQVPAASSATEGLQHRQGPAGDGLVATASPHHATDSSTPLHHHHPFTSTTTQEPAHLTSGKLTQRLESGCCVEESGTDPADPERRPTSAQSTHYSDKTSTSVSEDPMHSAGAGGGPGELHDSFRHGHGPVNNKPDVHTHTHTQANPNNTNTTTSSGGGQQPDQHQHPPYSSPFHHHSRHASLPGFGWHTNGSTTNEPTNNNVTEESEMVDSRGGGAGDDGTAAAGGAWSTTSHHAQRHHLPPPPPPPPDNHHPPNSPNPPRDHPAVGGGGGGEGRGRASFQSPHAHELSYGLGVSPYPIGRSSSALGHVSGSGGGGPTSPGPPRPPVASPLRRRAQTPEVPKYIRDIFGQASNHVNLTPVHHRGKGHVERDEECAEEGEGDGDGEEEEEEEEEIMALTNLQDNERHDSEASLSLSIPPSSSFILHKDAPGAEGADLSHSSGPVVRAASADILHPSNSAHQFPHTMGHTYHPRHKYPLPLIRHGQGQEDGTASSTHTPYAAHPSHPHSHSHTHHQQQGFVSSFGPGGGHHDHDSSLARLHCSPVLPRSVAHVDHPLSSSMSPDGREAITGLPRIPFTTEEHPAPPPHHHHQQQHHHQLQDDVHEHALVHGHGGTTVITSIRDKNGEHKMLEPPVAVLPLNVRSLTHPHAHAQAPTMSMGMTMGGGGCVTDSVANASSTPSPIDGTTHANGTTAAPLSLQQRRGTGRIYGPGRAASESSGGGSSMSGCGGTGRGGRCVGDNSGNSGSGPSSRFFTPKSRDTYEGAPDLSGRVMELSKIQSGSRYLQRQLCKGHPETVMLILSEVEENLTTLMTDSYGNYLCQQLFQACSIRQRKNMLEKLRPNATRIAKDRRGTHALQSLIGLLSTAEEEVMLIDTLRDHLVELASDCNGTHVVQRMLICFTEQGVDEVFHQIRNNITEVAQSPYGLCVVKKCITLATEGSRFHQAMLHTLCTHAMHLVQSPYGNYAVQHAMDHWPEDAVRRILHCFRGKMLSLSIQKFSSNVVEKCIEKADPALRAEFVGELIKPDKMAVLIQSSYGNYVVQKALELSDPEQAKAIQKAINKNLKTLQNHRLRTKWERIMHSAYKYIGEASPSVLSNSHQDDPHIQQQQQQLRMGPMGAPSMGMGGGMPHHPVPPPAMAFFPPPAAPAPAGAPGGGGAGGGGGAPMNPQPMDHQETYPNTSLATPTYAPTPTPSPPTPASLQVHPMALAGPGPPHNQQHHHPTSRPPFVHPPPPSSSGPSGAQVAPGPPQPDMANPSPQQHQQGYPPSFSIAQGQQDGQRRFLYGQSANFYVPNGPPAPPFVLSAINVRGPGGVMPYGGRQGSYGAAYMHTAGQGAGEGGPQHQQQQQQQQGGGGSSSSGGGPLMSPEQYQVYYNQQMQQIQQMHQPMQPPPPPLPPTMMGMQPPPPANATAAAAAGVVNLMQQHHQYQQHQWGYDGDGGQQQQQQQQGSQGSLDQQHVVGQ</sequence>
<dbReference type="CDD" id="cd07920">
    <property type="entry name" value="Pumilio"/>
    <property type="match status" value="1"/>
</dbReference>
<dbReference type="STRING" id="1169540.A0A0G4H6J8"/>
<dbReference type="EMBL" id="CDMY01001040">
    <property type="protein sequence ID" value="CEM39495.1"/>
    <property type="molecule type" value="Genomic_DNA"/>
</dbReference>
<feature type="compositionally biased region" description="Acidic residues" evidence="3">
    <location>
        <begin position="383"/>
        <end position="405"/>
    </location>
</feature>
<proteinExistence type="predicted"/>
<feature type="compositionally biased region" description="Polar residues" evidence="3">
    <location>
        <begin position="697"/>
        <end position="713"/>
    </location>
</feature>
<feature type="compositionally biased region" description="Pro residues" evidence="3">
    <location>
        <begin position="253"/>
        <end position="271"/>
    </location>
</feature>
<feature type="region of interest" description="Disordered" evidence="3">
    <location>
        <begin position="315"/>
        <end position="348"/>
    </location>
</feature>
<feature type="compositionally biased region" description="Gly residues" evidence="3">
    <location>
        <begin position="1362"/>
        <end position="1374"/>
    </location>
</feature>
<dbReference type="SMART" id="SM00025">
    <property type="entry name" value="Pumilio"/>
    <property type="match status" value="8"/>
</dbReference>
<evidence type="ECO:0000256" key="3">
    <source>
        <dbReference type="SAM" id="MobiDB-lite"/>
    </source>
</evidence>
<feature type="compositionally biased region" description="Gly residues" evidence="3">
    <location>
        <begin position="729"/>
        <end position="747"/>
    </location>
</feature>
<feature type="region of interest" description="Disordered" evidence="3">
    <location>
        <begin position="1"/>
        <end position="70"/>
    </location>
</feature>
<feature type="region of interest" description="Disordered" evidence="3">
    <location>
        <begin position="83"/>
        <end position="295"/>
    </location>
</feature>
<feature type="repeat" description="Pumilio" evidence="2">
    <location>
        <begin position="960"/>
        <end position="995"/>
    </location>
</feature>
<keyword evidence="6" id="KW-1185">Reference proteome</keyword>
<evidence type="ECO:0000256" key="2">
    <source>
        <dbReference type="PROSITE-ProRule" id="PRU00317"/>
    </source>
</evidence>
<organism evidence="5 6">
    <name type="scientific">Vitrella brassicaformis (strain CCMP3155)</name>
    <dbReference type="NCBI Taxonomy" id="1169540"/>
    <lineage>
        <taxon>Eukaryota</taxon>
        <taxon>Sar</taxon>
        <taxon>Alveolata</taxon>
        <taxon>Colpodellida</taxon>
        <taxon>Vitrellaceae</taxon>
        <taxon>Vitrella</taxon>
    </lineage>
</organism>
<dbReference type="InterPro" id="IPR033133">
    <property type="entry name" value="PUM-HD"/>
</dbReference>
<dbReference type="InterPro" id="IPR011989">
    <property type="entry name" value="ARM-like"/>
</dbReference>
<evidence type="ECO:0000259" key="4">
    <source>
        <dbReference type="PROSITE" id="PS50303"/>
    </source>
</evidence>
<feature type="compositionally biased region" description="Pro residues" evidence="3">
    <location>
        <begin position="1399"/>
        <end position="1419"/>
    </location>
</feature>
<feature type="compositionally biased region" description="Basic residues" evidence="3">
    <location>
        <begin position="515"/>
        <end position="525"/>
    </location>
</feature>
<dbReference type="InParanoid" id="A0A0G4H6J8"/>
<feature type="compositionally biased region" description="Gly residues" evidence="3">
    <location>
        <begin position="1163"/>
        <end position="1175"/>
    </location>
</feature>
<feature type="region of interest" description="Disordered" evidence="3">
    <location>
        <begin position="587"/>
        <end position="608"/>
    </location>
</feature>
<feature type="region of interest" description="Disordered" evidence="3">
    <location>
        <begin position="1391"/>
        <end position="1473"/>
    </location>
</feature>
<name>A0A0G4H6J8_VITBC</name>
<feature type="compositionally biased region" description="Polar residues" evidence="3">
    <location>
        <begin position="1267"/>
        <end position="1283"/>
    </location>
</feature>
<dbReference type="VEuPathDB" id="CryptoDB:Vbra_10708"/>
<evidence type="ECO:0000313" key="6">
    <source>
        <dbReference type="Proteomes" id="UP000041254"/>
    </source>
</evidence>
<feature type="compositionally biased region" description="Pro residues" evidence="3">
    <location>
        <begin position="331"/>
        <end position="340"/>
    </location>
</feature>
<dbReference type="OrthoDB" id="668540at2759"/>
<feature type="compositionally biased region" description="Low complexity" evidence="3">
    <location>
        <begin position="1434"/>
        <end position="1473"/>
    </location>
</feature>
<dbReference type="PROSITE" id="PS50302">
    <property type="entry name" value="PUM"/>
    <property type="match status" value="6"/>
</dbReference>
<dbReference type="Pfam" id="PF22493">
    <property type="entry name" value="PUF_NOP9"/>
    <property type="match status" value="1"/>
</dbReference>
<feature type="compositionally biased region" description="Pro residues" evidence="3">
    <location>
        <begin position="1199"/>
        <end position="1209"/>
    </location>
</feature>
<dbReference type="InterPro" id="IPR016024">
    <property type="entry name" value="ARM-type_fold"/>
</dbReference>
<feature type="repeat" description="Pumilio" evidence="2">
    <location>
        <begin position="886"/>
        <end position="921"/>
    </location>
</feature>
<feature type="compositionally biased region" description="Pro residues" evidence="3">
    <location>
        <begin position="1147"/>
        <end position="1158"/>
    </location>
</feature>
<dbReference type="Proteomes" id="UP000041254">
    <property type="component" value="Unassembled WGS sequence"/>
</dbReference>
<reference evidence="5 6" key="1">
    <citation type="submission" date="2014-11" db="EMBL/GenBank/DDBJ databases">
        <authorList>
            <person name="Zhu J."/>
            <person name="Qi W."/>
            <person name="Song R."/>
        </authorList>
    </citation>
    <scope>NUCLEOTIDE SEQUENCE [LARGE SCALE GENOMIC DNA]</scope>
</reference>
<dbReference type="GO" id="GO:0005737">
    <property type="term" value="C:cytoplasm"/>
    <property type="evidence" value="ECO:0007669"/>
    <property type="project" value="TreeGrafter"/>
</dbReference>
<dbReference type="GO" id="GO:0010608">
    <property type="term" value="P:post-transcriptional regulation of gene expression"/>
    <property type="evidence" value="ECO:0007669"/>
    <property type="project" value="TreeGrafter"/>
</dbReference>
<evidence type="ECO:0000313" key="5">
    <source>
        <dbReference type="EMBL" id="CEM39495.1"/>
    </source>
</evidence>
<feature type="repeat" description="Pumilio" evidence="2">
    <location>
        <begin position="849"/>
        <end position="885"/>
    </location>
</feature>
<feature type="compositionally biased region" description="Basic residues" evidence="3">
    <location>
        <begin position="597"/>
        <end position="607"/>
    </location>
</feature>
<dbReference type="Gene3D" id="1.25.10.10">
    <property type="entry name" value="Leucine-rich Repeat Variant"/>
    <property type="match status" value="1"/>
</dbReference>
<keyword evidence="1" id="KW-0677">Repeat</keyword>